<dbReference type="Proteomes" id="UP000214596">
    <property type="component" value="Unassembled WGS sequence"/>
</dbReference>
<name>A0A227JEQ5_VIBPH</name>
<dbReference type="AlphaFoldDB" id="A0A227JEQ5"/>
<reference evidence="1 2" key="1">
    <citation type="journal article" date="2017" name="Appl. Environ. Microbiol.">
        <title>Parallel evolution of two clades of a major Atlantic endemic Vibrio parahaemolyticus pathogen lineage by independent acquisition of related pathogenicity islands.</title>
        <authorList>
            <person name="Xu F."/>
            <person name="Gonzalez-Escalona N."/>
            <person name="Drees K.P."/>
            <person name="Sebra R.P."/>
            <person name="Cooper V.S."/>
            <person name="Jones S.H."/>
            <person name="Whistler C.A."/>
        </authorList>
    </citation>
    <scope>NUCLEOTIDE SEQUENCE [LARGE SCALE GENOMIC DNA]</scope>
    <source>
        <strain evidence="1 2">MAVP-3</strain>
    </source>
</reference>
<dbReference type="EMBL" id="NIXT01000274">
    <property type="protein sequence ID" value="OXE33541.1"/>
    <property type="molecule type" value="Genomic_DNA"/>
</dbReference>
<gene>
    <name evidence="1" type="ORF">CA163_07010</name>
</gene>
<feature type="non-terminal residue" evidence="1">
    <location>
        <position position="17"/>
    </location>
</feature>
<comment type="caution">
    <text evidence="1">The sequence shown here is derived from an EMBL/GenBank/DDBJ whole genome shotgun (WGS) entry which is preliminary data.</text>
</comment>
<sequence>MLNTYWAKILYLNASVG</sequence>
<protein>
    <submittedName>
        <fullName evidence="1">Uncharacterized protein</fullName>
    </submittedName>
</protein>
<organism evidence="1 2">
    <name type="scientific">Vibrio parahaemolyticus</name>
    <dbReference type="NCBI Taxonomy" id="670"/>
    <lineage>
        <taxon>Bacteria</taxon>
        <taxon>Pseudomonadati</taxon>
        <taxon>Pseudomonadota</taxon>
        <taxon>Gammaproteobacteria</taxon>
        <taxon>Vibrionales</taxon>
        <taxon>Vibrionaceae</taxon>
        <taxon>Vibrio</taxon>
    </lineage>
</organism>
<proteinExistence type="predicted"/>
<evidence type="ECO:0000313" key="2">
    <source>
        <dbReference type="Proteomes" id="UP000214596"/>
    </source>
</evidence>
<evidence type="ECO:0000313" key="1">
    <source>
        <dbReference type="EMBL" id="OXE33541.1"/>
    </source>
</evidence>
<accession>A0A227JEQ5</accession>